<dbReference type="EMBL" id="LCZI01000418">
    <property type="protein sequence ID" value="KKZ66711.1"/>
    <property type="molecule type" value="Genomic_DNA"/>
</dbReference>
<feature type="compositionally biased region" description="Polar residues" evidence="9">
    <location>
        <begin position="47"/>
        <end position="84"/>
    </location>
</feature>
<proteinExistence type="predicted"/>
<evidence type="ECO:0000256" key="3">
    <source>
        <dbReference type="ARBA" id="ARBA00022679"/>
    </source>
</evidence>
<dbReference type="PROSITE" id="PS51873">
    <property type="entry name" value="TRIAD"/>
    <property type="match status" value="1"/>
</dbReference>
<evidence type="ECO:0000256" key="7">
    <source>
        <dbReference type="ARBA" id="ARBA00022786"/>
    </source>
</evidence>
<keyword evidence="4" id="KW-0479">Metal-binding</keyword>
<evidence type="ECO:0000256" key="4">
    <source>
        <dbReference type="ARBA" id="ARBA00022723"/>
    </source>
</evidence>
<evidence type="ECO:0000256" key="6">
    <source>
        <dbReference type="ARBA" id="ARBA00022771"/>
    </source>
</evidence>
<dbReference type="EC" id="2.3.2.31" evidence="2"/>
<keyword evidence="6" id="KW-0863">Zinc-finger</keyword>
<dbReference type="SMART" id="SM00647">
    <property type="entry name" value="IBR"/>
    <property type="match status" value="1"/>
</dbReference>
<evidence type="ECO:0000256" key="5">
    <source>
        <dbReference type="ARBA" id="ARBA00022737"/>
    </source>
</evidence>
<dbReference type="PANTHER" id="PTHR11685">
    <property type="entry name" value="RBR FAMILY RING FINGER AND IBR DOMAIN-CONTAINING"/>
    <property type="match status" value="1"/>
</dbReference>
<accession>A0A0G2JB19</accession>
<evidence type="ECO:0000259" key="10">
    <source>
        <dbReference type="PROSITE" id="PS51873"/>
    </source>
</evidence>
<dbReference type="GO" id="GO:0008270">
    <property type="term" value="F:zinc ion binding"/>
    <property type="evidence" value="ECO:0007669"/>
    <property type="project" value="UniProtKB-KW"/>
</dbReference>
<evidence type="ECO:0000313" key="11">
    <source>
        <dbReference type="EMBL" id="KKZ66711.1"/>
    </source>
</evidence>
<comment type="caution">
    <text evidence="11">The sequence shown here is derived from an EMBL/GenBank/DDBJ whole genome shotgun (WGS) entry which is preliminary data.</text>
</comment>
<dbReference type="InterPro" id="IPR002867">
    <property type="entry name" value="IBR_dom"/>
</dbReference>
<evidence type="ECO:0000256" key="2">
    <source>
        <dbReference type="ARBA" id="ARBA00012251"/>
    </source>
</evidence>
<dbReference type="GO" id="GO:0016567">
    <property type="term" value="P:protein ubiquitination"/>
    <property type="evidence" value="ECO:0007669"/>
    <property type="project" value="InterPro"/>
</dbReference>
<feature type="compositionally biased region" description="Low complexity" evidence="9">
    <location>
        <begin position="19"/>
        <end position="33"/>
    </location>
</feature>
<dbReference type="Gene3D" id="1.20.120.1750">
    <property type="match status" value="1"/>
</dbReference>
<feature type="compositionally biased region" description="Polar residues" evidence="9">
    <location>
        <begin position="1"/>
        <end position="10"/>
    </location>
</feature>
<organism evidence="11 12">
    <name type="scientific">[Emmonsia] crescens</name>
    <dbReference type="NCBI Taxonomy" id="73230"/>
    <lineage>
        <taxon>Eukaryota</taxon>
        <taxon>Fungi</taxon>
        <taxon>Dikarya</taxon>
        <taxon>Ascomycota</taxon>
        <taxon>Pezizomycotina</taxon>
        <taxon>Eurotiomycetes</taxon>
        <taxon>Eurotiomycetidae</taxon>
        <taxon>Onygenales</taxon>
        <taxon>Ajellomycetaceae</taxon>
        <taxon>Emergomyces</taxon>
    </lineage>
</organism>
<evidence type="ECO:0000256" key="1">
    <source>
        <dbReference type="ARBA" id="ARBA00001798"/>
    </source>
</evidence>
<keyword evidence="8" id="KW-0862">Zinc</keyword>
<dbReference type="Proteomes" id="UP000034164">
    <property type="component" value="Unassembled WGS sequence"/>
</dbReference>
<keyword evidence="3" id="KW-0808">Transferase</keyword>
<dbReference type="VEuPathDB" id="FungiDB:EMCG_07600"/>
<evidence type="ECO:0000256" key="8">
    <source>
        <dbReference type="ARBA" id="ARBA00022833"/>
    </source>
</evidence>
<dbReference type="CDD" id="cd20335">
    <property type="entry name" value="BRcat_RBR"/>
    <property type="match status" value="1"/>
</dbReference>
<dbReference type="GO" id="GO:0061630">
    <property type="term" value="F:ubiquitin protein ligase activity"/>
    <property type="evidence" value="ECO:0007669"/>
    <property type="project" value="UniProtKB-EC"/>
</dbReference>
<keyword evidence="7" id="KW-0833">Ubl conjugation pathway</keyword>
<feature type="region of interest" description="Disordered" evidence="9">
    <location>
        <begin position="1"/>
        <end position="99"/>
    </location>
</feature>
<name>A0A0G2JB19_9EURO</name>
<feature type="domain" description="RING-type" evidence="10">
    <location>
        <begin position="105"/>
        <end position="329"/>
    </location>
</feature>
<comment type="catalytic activity">
    <reaction evidence="1">
        <text>[E2 ubiquitin-conjugating enzyme]-S-ubiquitinyl-L-cysteine + [acceptor protein]-L-lysine = [E2 ubiquitin-conjugating enzyme]-L-cysteine + [acceptor protein]-N(6)-ubiquitinyl-L-lysine.</text>
        <dbReference type="EC" id="2.3.2.31"/>
    </reaction>
</comment>
<dbReference type="InterPro" id="IPR031127">
    <property type="entry name" value="E3_UB_ligase_RBR"/>
</dbReference>
<evidence type="ECO:0000313" key="12">
    <source>
        <dbReference type="Proteomes" id="UP000034164"/>
    </source>
</evidence>
<dbReference type="InterPro" id="IPR044066">
    <property type="entry name" value="TRIAD_supradom"/>
</dbReference>
<gene>
    <name evidence="11" type="ORF">EMCG_07600</name>
</gene>
<protein>
    <recommendedName>
        <fullName evidence="2">RBR-type E3 ubiquitin transferase</fullName>
        <ecNumber evidence="2">2.3.2.31</ecNumber>
    </recommendedName>
</protein>
<dbReference type="OrthoDB" id="1431934at2759"/>
<dbReference type="Pfam" id="PF01485">
    <property type="entry name" value="IBR"/>
    <property type="match status" value="1"/>
</dbReference>
<dbReference type="SUPFAM" id="SSF57850">
    <property type="entry name" value="RING/U-box"/>
    <property type="match status" value="2"/>
</dbReference>
<dbReference type="AlphaFoldDB" id="A0A0G2JB19"/>
<evidence type="ECO:0000256" key="9">
    <source>
        <dbReference type="SAM" id="MobiDB-lite"/>
    </source>
</evidence>
<keyword evidence="5" id="KW-0677">Repeat</keyword>
<reference evidence="12" key="1">
    <citation type="journal article" date="2015" name="PLoS Genet.">
        <title>The dynamic genome and transcriptome of the human fungal pathogen Blastomyces and close relative Emmonsia.</title>
        <authorList>
            <person name="Munoz J.F."/>
            <person name="Gauthier G.M."/>
            <person name="Desjardins C.A."/>
            <person name="Gallo J.E."/>
            <person name="Holder J."/>
            <person name="Sullivan T.D."/>
            <person name="Marty A.J."/>
            <person name="Carmen J.C."/>
            <person name="Chen Z."/>
            <person name="Ding L."/>
            <person name="Gujja S."/>
            <person name="Magrini V."/>
            <person name="Misas E."/>
            <person name="Mitreva M."/>
            <person name="Priest M."/>
            <person name="Saif S."/>
            <person name="Whiston E.A."/>
            <person name="Young S."/>
            <person name="Zeng Q."/>
            <person name="Goldman W.E."/>
            <person name="Mardis E.R."/>
            <person name="Taylor J.W."/>
            <person name="McEwen J.G."/>
            <person name="Clay O.K."/>
            <person name="Klein B.S."/>
            <person name="Cuomo C.A."/>
        </authorList>
    </citation>
    <scope>NUCLEOTIDE SEQUENCE [LARGE SCALE GENOMIC DNA]</scope>
    <source>
        <strain evidence="12">UAMH 3008</strain>
    </source>
</reference>
<sequence>MRAKVSQQPAALTPRKARTASNRGASARAANATVGGGIRRTPARTKFSITQNPKTRVSTKLSVVPASSGSLTQEPTTDATSSQAAGLPLLNKLPPRSRKKDRSDAFRECVICAEIRPLGHNGASFPTFPRCLHGPLTCSNCVSKHIIITLKTRAPINHSKTTDKGVIDWSICTCPQCNIPLTESEIRSVLNRTENAVITGIAARKELESHPRWTWCLSVTCSSGQILPEGNQSQKVICVKCGASSCFLHGIPWHHQYTCGQYDDSHPNAQSVRSSEDRIKRTTKKCPNPQCGWRIQKNGGCPNMYCTKCSQSFRWDEAKWDDNIIPEPE</sequence>